<dbReference type="Proteomes" id="UP000614601">
    <property type="component" value="Unassembled WGS sequence"/>
</dbReference>
<sequence length="92" mass="10595">MDSMSKVRLFYESFGHLTSGPPAKRSKSADYRNSSRCSARLPQNHSTEHRSVHRPNTRKEIVVSAKLNSSRSSERRSQIHRTEHRNTQKSTT</sequence>
<reference evidence="2" key="1">
    <citation type="submission" date="2020-09" db="EMBL/GenBank/DDBJ databases">
        <authorList>
            <person name="Kikuchi T."/>
        </authorList>
    </citation>
    <scope>NUCLEOTIDE SEQUENCE</scope>
    <source>
        <strain evidence="2">SH1</strain>
    </source>
</reference>
<dbReference type="Proteomes" id="UP000783686">
    <property type="component" value="Unassembled WGS sequence"/>
</dbReference>
<organism evidence="2 3">
    <name type="scientific">Bursaphelenchus okinawaensis</name>
    <dbReference type="NCBI Taxonomy" id="465554"/>
    <lineage>
        <taxon>Eukaryota</taxon>
        <taxon>Metazoa</taxon>
        <taxon>Ecdysozoa</taxon>
        <taxon>Nematoda</taxon>
        <taxon>Chromadorea</taxon>
        <taxon>Rhabditida</taxon>
        <taxon>Tylenchina</taxon>
        <taxon>Tylenchomorpha</taxon>
        <taxon>Aphelenchoidea</taxon>
        <taxon>Aphelenchoididae</taxon>
        <taxon>Bursaphelenchus</taxon>
    </lineage>
</organism>
<name>A0A811L9I0_9BILA</name>
<gene>
    <name evidence="2" type="ORF">BOKJ2_LOCUS10583</name>
</gene>
<dbReference type="EMBL" id="CAJFDH010000005">
    <property type="protein sequence ID" value="CAD5223813.1"/>
    <property type="molecule type" value="Genomic_DNA"/>
</dbReference>
<accession>A0A811L9I0</accession>
<proteinExistence type="predicted"/>
<feature type="compositionally biased region" description="Polar residues" evidence="1">
    <location>
        <begin position="31"/>
        <end position="45"/>
    </location>
</feature>
<dbReference type="EMBL" id="CAJFCW020000005">
    <property type="protein sequence ID" value="CAG9118869.1"/>
    <property type="molecule type" value="Genomic_DNA"/>
</dbReference>
<dbReference type="AlphaFoldDB" id="A0A811L9I0"/>
<comment type="caution">
    <text evidence="2">The sequence shown here is derived from an EMBL/GenBank/DDBJ whole genome shotgun (WGS) entry which is preliminary data.</text>
</comment>
<feature type="compositionally biased region" description="Basic and acidic residues" evidence="1">
    <location>
        <begin position="72"/>
        <end position="86"/>
    </location>
</feature>
<protein>
    <submittedName>
        <fullName evidence="2">Uncharacterized protein</fullName>
    </submittedName>
</protein>
<evidence type="ECO:0000313" key="2">
    <source>
        <dbReference type="EMBL" id="CAD5223813.1"/>
    </source>
</evidence>
<feature type="region of interest" description="Disordered" evidence="1">
    <location>
        <begin position="14"/>
        <end position="92"/>
    </location>
</feature>
<evidence type="ECO:0000313" key="3">
    <source>
        <dbReference type="Proteomes" id="UP000614601"/>
    </source>
</evidence>
<evidence type="ECO:0000256" key="1">
    <source>
        <dbReference type="SAM" id="MobiDB-lite"/>
    </source>
</evidence>
<keyword evidence="3" id="KW-1185">Reference proteome</keyword>